<dbReference type="Proteomes" id="UP000784294">
    <property type="component" value="Unassembled WGS sequence"/>
</dbReference>
<sequence>MARLADDADYDAGEMSENALSQWFDAWIYDNYYCRGLWTKCVRLGRLDNITKLRKQDQTRSRHRIATAWLHSPHPAKRLAVDQQFWCPVRAMRSATSEVRTHKPLRAVLCTDNLVCMRLQISPTSALAPQHKIMQQPDLERGSKYSREGGVTRTKSCFLFLFCHDAPSYLFARLRQITRWQHKDSGGVV</sequence>
<protein>
    <submittedName>
        <fullName evidence="1">Uncharacterized protein</fullName>
    </submittedName>
</protein>
<reference evidence="1" key="1">
    <citation type="submission" date="2018-11" db="EMBL/GenBank/DDBJ databases">
        <authorList>
            <consortium name="Pathogen Informatics"/>
        </authorList>
    </citation>
    <scope>NUCLEOTIDE SEQUENCE</scope>
</reference>
<organism evidence="1 2">
    <name type="scientific">Protopolystoma xenopodis</name>
    <dbReference type="NCBI Taxonomy" id="117903"/>
    <lineage>
        <taxon>Eukaryota</taxon>
        <taxon>Metazoa</taxon>
        <taxon>Spiralia</taxon>
        <taxon>Lophotrochozoa</taxon>
        <taxon>Platyhelminthes</taxon>
        <taxon>Monogenea</taxon>
        <taxon>Polyopisthocotylea</taxon>
        <taxon>Polystomatidea</taxon>
        <taxon>Polystomatidae</taxon>
        <taxon>Protopolystoma</taxon>
    </lineage>
</organism>
<accession>A0A448XP31</accession>
<proteinExistence type="predicted"/>
<evidence type="ECO:0000313" key="2">
    <source>
        <dbReference type="Proteomes" id="UP000784294"/>
    </source>
</evidence>
<gene>
    <name evidence="1" type="ORF">PXEA_LOCUS34863</name>
</gene>
<comment type="caution">
    <text evidence="1">The sequence shown here is derived from an EMBL/GenBank/DDBJ whole genome shotgun (WGS) entry which is preliminary data.</text>
</comment>
<name>A0A448XP31_9PLAT</name>
<keyword evidence="2" id="KW-1185">Reference proteome</keyword>
<dbReference type="AlphaFoldDB" id="A0A448XP31"/>
<dbReference type="EMBL" id="CAAALY010269287">
    <property type="protein sequence ID" value="VEL41423.1"/>
    <property type="molecule type" value="Genomic_DNA"/>
</dbReference>
<evidence type="ECO:0000313" key="1">
    <source>
        <dbReference type="EMBL" id="VEL41423.1"/>
    </source>
</evidence>